<gene>
    <name evidence="1" type="ORF">GCM10007359_14590</name>
</gene>
<keyword evidence="2" id="KW-1185">Reference proteome</keyword>
<comment type="caution">
    <text evidence="1">The sequence shown here is derived from an EMBL/GenBank/DDBJ whole genome shotgun (WGS) entry which is preliminary data.</text>
</comment>
<protein>
    <submittedName>
        <fullName evidence="1">Uncharacterized protein</fullName>
    </submittedName>
</protein>
<proteinExistence type="predicted"/>
<evidence type="ECO:0000313" key="2">
    <source>
        <dbReference type="Proteomes" id="UP000600171"/>
    </source>
</evidence>
<accession>A0A917MTS9</accession>
<dbReference type="Proteomes" id="UP000600171">
    <property type="component" value="Unassembled WGS sequence"/>
</dbReference>
<reference evidence="1 2" key="1">
    <citation type="journal article" date="2014" name="Int. J. Syst. Evol. Microbiol.">
        <title>Complete genome sequence of Corynebacterium casei LMG S-19264T (=DSM 44701T), isolated from a smear-ripened cheese.</title>
        <authorList>
            <consortium name="US DOE Joint Genome Institute (JGI-PGF)"/>
            <person name="Walter F."/>
            <person name="Albersmeier A."/>
            <person name="Kalinowski J."/>
            <person name="Ruckert C."/>
        </authorList>
    </citation>
    <scope>NUCLEOTIDE SEQUENCE [LARGE SCALE GENOMIC DNA]</scope>
    <source>
        <strain evidence="1 2">CCM 8669</strain>
    </source>
</reference>
<name>A0A917MTS9_9MICC</name>
<organism evidence="1 2">
    <name type="scientific">Rothia aerolata</name>
    <dbReference type="NCBI Taxonomy" id="1812262"/>
    <lineage>
        <taxon>Bacteria</taxon>
        <taxon>Bacillati</taxon>
        <taxon>Actinomycetota</taxon>
        <taxon>Actinomycetes</taxon>
        <taxon>Micrococcales</taxon>
        <taxon>Micrococcaceae</taxon>
        <taxon>Rothia</taxon>
    </lineage>
</organism>
<dbReference type="EMBL" id="BMDC01000002">
    <property type="protein sequence ID" value="GGH63374.1"/>
    <property type="molecule type" value="Genomic_DNA"/>
</dbReference>
<sequence length="61" mass="6644">MGAPWAVVAWGAGDDSWAFPEPEDEHPPTTKTAAIDSVRILHRRVPCVFIVLPIITGTFTV</sequence>
<evidence type="ECO:0000313" key="1">
    <source>
        <dbReference type="EMBL" id="GGH63374.1"/>
    </source>
</evidence>
<dbReference type="AlphaFoldDB" id="A0A917MTS9"/>